<name>A0A6L2K1B3_TANCI</name>
<dbReference type="AlphaFoldDB" id="A0A6L2K1B3"/>
<protein>
    <recommendedName>
        <fullName evidence="2">Phospholipase-like protein</fullName>
    </recommendedName>
</protein>
<proteinExistence type="predicted"/>
<accession>A0A6L2K1B3</accession>
<sequence length="393" mass="45844">MDLSDIEVLRVFVTCRYIDDWTENCILLHFILGQQLELTVSGLKFGVKNSTDYNKAKNPIPFRRRVFSSDLDGRPIRGKDVGLLIESDVFMKLDDNDVVSLCCVGILQLVLLGVEDRRILLLVLLGVEDRHHVPNWILSDPTNETDTKSYSIEGFAWAFKKWILESFRVATDDYYTRYRRHPQIVAWSSKHKFYRHMLKPMLHGQIPVERLVPDETEARSRLWVSSRAYFDGRSFEYEQIPRHLNRNNYFEGYQQMKEKNDDMYGKMTRFMEDMRRVPEANTTPIIADQHFGVSGISGFQSYQPGTSNWQNPMTSRRQDAGILDPILIRERTENANWTLAKSGTVCLHPENNHFMILTDPHNIRTLDGSVRPFSSWNDVTWVLILLIYCVKTL</sequence>
<organism evidence="1">
    <name type="scientific">Tanacetum cinerariifolium</name>
    <name type="common">Dalmatian daisy</name>
    <name type="synonym">Chrysanthemum cinerariifolium</name>
    <dbReference type="NCBI Taxonomy" id="118510"/>
    <lineage>
        <taxon>Eukaryota</taxon>
        <taxon>Viridiplantae</taxon>
        <taxon>Streptophyta</taxon>
        <taxon>Embryophyta</taxon>
        <taxon>Tracheophyta</taxon>
        <taxon>Spermatophyta</taxon>
        <taxon>Magnoliopsida</taxon>
        <taxon>eudicotyledons</taxon>
        <taxon>Gunneridae</taxon>
        <taxon>Pentapetalae</taxon>
        <taxon>asterids</taxon>
        <taxon>campanulids</taxon>
        <taxon>Asterales</taxon>
        <taxon>Asteraceae</taxon>
        <taxon>Asteroideae</taxon>
        <taxon>Anthemideae</taxon>
        <taxon>Anthemidinae</taxon>
        <taxon>Tanacetum</taxon>
    </lineage>
</organism>
<comment type="caution">
    <text evidence="1">The sequence shown here is derived from an EMBL/GenBank/DDBJ whole genome shotgun (WGS) entry which is preliminary data.</text>
</comment>
<evidence type="ECO:0008006" key="2">
    <source>
        <dbReference type="Google" id="ProtNLM"/>
    </source>
</evidence>
<dbReference type="EMBL" id="BKCJ010001662">
    <property type="protein sequence ID" value="GEU43103.1"/>
    <property type="molecule type" value="Genomic_DNA"/>
</dbReference>
<gene>
    <name evidence="1" type="ORF">Tci_015081</name>
</gene>
<reference evidence="1" key="1">
    <citation type="journal article" date="2019" name="Sci. Rep.">
        <title>Draft genome of Tanacetum cinerariifolium, the natural source of mosquito coil.</title>
        <authorList>
            <person name="Yamashiro T."/>
            <person name="Shiraishi A."/>
            <person name="Satake H."/>
            <person name="Nakayama K."/>
        </authorList>
    </citation>
    <scope>NUCLEOTIDE SEQUENCE</scope>
</reference>
<evidence type="ECO:0000313" key="1">
    <source>
        <dbReference type="EMBL" id="GEU43103.1"/>
    </source>
</evidence>